<comment type="caution">
    <text evidence="3">The sequence shown here is derived from an EMBL/GenBank/DDBJ whole genome shotgun (WGS) entry which is preliminary data.</text>
</comment>
<dbReference type="InterPro" id="IPR001322">
    <property type="entry name" value="Lamin_tail_dom"/>
</dbReference>
<dbReference type="Proteomes" id="UP000323188">
    <property type="component" value="Unassembled WGS sequence"/>
</dbReference>
<reference evidence="3 4" key="1">
    <citation type="submission" date="2019-09" db="EMBL/GenBank/DDBJ databases">
        <authorList>
            <person name="Khan S.A."/>
            <person name="Jeon C.O."/>
            <person name="Chun B.H."/>
            <person name="Jeong S.E."/>
        </authorList>
    </citation>
    <scope>NUCLEOTIDE SEQUENCE [LARGE SCALE GENOMIC DNA]</scope>
    <source>
        <strain evidence="3 4">KCTC 42508</strain>
    </source>
</reference>
<keyword evidence="1" id="KW-1133">Transmembrane helix</keyword>
<proteinExistence type="predicted"/>
<gene>
    <name evidence="3" type="ORF">F0361_07810</name>
</gene>
<evidence type="ECO:0000313" key="4">
    <source>
        <dbReference type="Proteomes" id="UP000323188"/>
    </source>
</evidence>
<dbReference type="InterPro" id="IPR043744">
    <property type="entry name" value="DUF5689"/>
</dbReference>
<dbReference type="AlphaFoldDB" id="A0A5B2U0Y5"/>
<dbReference type="RefSeq" id="WP_154918527.1">
    <property type="nucleotide sequence ID" value="NZ_VUOE01000001.1"/>
</dbReference>
<feature type="transmembrane region" description="Helical" evidence="1">
    <location>
        <begin position="7"/>
        <end position="26"/>
    </location>
</feature>
<evidence type="ECO:0000256" key="1">
    <source>
        <dbReference type="SAM" id="Phobius"/>
    </source>
</evidence>
<sequence length="460" mass="51203">MTHLSKTYYRLIVKTIFLLMVGMLFACVKNKDFEQLEPACESNLVANISIEELKEYYQDETLQIQEDWVIEGYVISSDAQNNFFSVLYFQNSTNNPTDGLQIEIEMLDSHLFFEVGNKILIKLKGLYLGRTRNQFKIGGVFTSFGNVSVGRLPYNQIFEHIFVACGEGAILQPDVLTIPDLQDNNAGTLVQFQNLEFSAAELGNLFAETEAETERLLVDCEDNELILLNSGFADFQSILLPEGRGSITGVLVKDGSDFKLVIRDLTDIEFDQERCEDFVDEFTSNTIFFSELADPDNDPEARFVEIYNSDTAPLSLKGWQILRYTNDSETVSSSTELTGHVIDGESTLLISPNPLVFEQVYGFLPDVDAGTNSPADSNGDDNLVLVDPFGTVIDIFGVIGQDGTGTDHEFEDGRAVRNLEVNAGSPVYMFSEWQIFNDSGEAGTVNLPQLAPDDFSPGIR</sequence>
<evidence type="ECO:0000313" key="3">
    <source>
        <dbReference type="EMBL" id="KAA2220038.1"/>
    </source>
</evidence>
<feature type="domain" description="LTD" evidence="2">
    <location>
        <begin position="281"/>
        <end position="400"/>
    </location>
</feature>
<dbReference type="PROSITE" id="PS51257">
    <property type="entry name" value="PROKAR_LIPOPROTEIN"/>
    <property type="match status" value="1"/>
</dbReference>
<dbReference type="EMBL" id="VUOE01000001">
    <property type="protein sequence ID" value="KAA2220038.1"/>
    <property type="molecule type" value="Genomic_DNA"/>
</dbReference>
<dbReference type="SUPFAM" id="SSF74853">
    <property type="entry name" value="Lamin A/C globular tail domain"/>
    <property type="match status" value="1"/>
</dbReference>
<protein>
    <submittedName>
        <fullName evidence="3">Lamin tail domain-containing protein</fullName>
    </submittedName>
</protein>
<name>A0A5B2U0Y5_9FLAO</name>
<dbReference type="Pfam" id="PF00932">
    <property type="entry name" value="LTD"/>
    <property type="match status" value="1"/>
</dbReference>
<evidence type="ECO:0000259" key="2">
    <source>
        <dbReference type="PROSITE" id="PS51841"/>
    </source>
</evidence>
<keyword evidence="1" id="KW-0812">Transmembrane</keyword>
<dbReference type="InterPro" id="IPR036415">
    <property type="entry name" value="Lamin_tail_dom_sf"/>
</dbReference>
<keyword evidence="1" id="KW-0472">Membrane</keyword>
<dbReference type="PROSITE" id="PS51841">
    <property type="entry name" value="LTD"/>
    <property type="match status" value="1"/>
</dbReference>
<dbReference type="Pfam" id="PF18942">
    <property type="entry name" value="DUF5689"/>
    <property type="match status" value="1"/>
</dbReference>
<organism evidence="3 4">
    <name type="scientific">Maribacter flavus</name>
    <dbReference type="NCBI Taxonomy" id="1658664"/>
    <lineage>
        <taxon>Bacteria</taxon>
        <taxon>Pseudomonadati</taxon>
        <taxon>Bacteroidota</taxon>
        <taxon>Flavobacteriia</taxon>
        <taxon>Flavobacteriales</taxon>
        <taxon>Flavobacteriaceae</taxon>
        <taxon>Maribacter</taxon>
    </lineage>
</organism>
<accession>A0A5B2U0Y5</accession>